<evidence type="ECO:0000313" key="3">
    <source>
        <dbReference type="EMBL" id="CAB4813601.1"/>
    </source>
</evidence>
<accession>A0A6J6EEN5</accession>
<feature type="transmembrane region" description="Helical" evidence="1">
    <location>
        <begin position="50"/>
        <end position="71"/>
    </location>
</feature>
<evidence type="ECO:0000313" key="2">
    <source>
        <dbReference type="EMBL" id="CAB4574356.1"/>
    </source>
</evidence>
<reference evidence="2" key="1">
    <citation type="submission" date="2020-05" db="EMBL/GenBank/DDBJ databases">
        <authorList>
            <person name="Chiriac C."/>
            <person name="Salcher M."/>
            <person name="Ghai R."/>
            <person name="Kavagutti S V."/>
        </authorList>
    </citation>
    <scope>NUCLEOTIDE SEQUENCE</scope>
</reference>
<keyword evidence="1" id="KW-0812">Transmembrane</keyword>
<protein>
    <submittedName>
        <fullName evidence="2">Unannotated protein</fullName>
    </submittedName>
</protein>
<dbReference type="Pfam" id="PF19608">
    <property type="entry name" value="DUF6113"/>
    <property type="match status" value="1"/>
</dbReference>
<proteinExistence type="predicted"/>
<dbReference type="EMBL" id="CAFABB010000002">
    <property type="protein sequence ID" value="CAB4813601.1"/>
    <property type="molecule type" value="Genomic_DNA"/>
</dbReference>
<name>A0A6J6EEN5_9ZZZZ</name>
<dbReference type="EMBL" id="CAEZTW010000002">
    <property type="protein sequence ID" value="CAB4574356.1"/>
    <property type="molecule type" value="Genomic_DNA"/>
</dbReference>
<dbReference type="AlphaFoldDB" id="A0A6J6EEN5"/>
<feature type="transmembrane region" description="Helical" evidence="1">
    <location>
        <begin position="26"/>
        <end position="43"/>
    </location>
</feature>
<gene>
    <name evidence="2" type="ORF">UFOPK1766_00029</name>
    <name evidence="3" type="ORF">UFOPK3162_00021</name>
</gene>
<dbReference type="InterPro" id="IPR046095">
    <property type="entry name" value="DUF6113"/>
</dbReference>
<evidence type="ECO:0000256" key="1">
    <source>
        <dbReference type="SAM" id="Phobius"/>
    </source>
</evidence>
<keyword evidence="1" id="KW-0472">Membrane</keyword>
<feature type="transmembrane region" description="Helical" evidence="1">
    <location>
        <begin position="83"/>
        <end position="100"/>
    </location>
</feature>
<organism evidence="2">
    <name type="scientific">freshwater metagenome</name>
    <dbReference type="NCBI Taxonomy" id="449393"/>
    <lineage>
        <taxon>unclassified sequences</taxon>
        <taxon>metagenomes</taxon>
        <taxon>ecological metagenomes</taxon>
    </lineage>
</organism>
<sequence length="107" mass="11770">MKLIQSALFGALLGFCGTMLHNFSQPIGLILSLILTYIGFKVVGQKFIYLRYQVIAAASWLALVIRASTPWSGDEILITGNTFGNLFLLGGFTTIIISMFKSRSKFS</sequence>
<keyword evidence="1" id="KW-1133">Transmembrane helix</keyword>